<dbReference type="PANTHER" id="PTHR31001">
    <property type="entry name" value="UNCHARACTERIZED TRANSCRIPTIONAL REGULATORY PROTEIN"/>
    <property type="match status" value="1"/>
</dbReference>
<reference evidence="5" key="1">
    <citation type="journal article" date="2021" name="Nat. Commun.">
        <title>Genetic determinants of endophytism in the Arabidopsis root mycobiome.</title>
        <authorList>
            <person name="Mesny F."/>
            <person name="Miyauchi S."/>
            <person name="Thiergart T."/>
            <person name="Pickel B."/>
            <person name="Atanasova L."/>
            <person name="Karlsson M."/>
            <person name="Huettel B."/>
            <person name="Barry K.W."/>
            <person name="Haridas S."/>
            <person name="Chen C."/>
            <person name="Bauer D."/>
            <person name="Andreopoulos W."/>
            <person name="Pangilinan J."/>
            <person name="LaButti K."/>
            <person name="Riley R."/>
            <person name="Lipzen A."/>
            <person name="Clum A."/>
            <person name="Drula E."/>
            <person name="Henrissat B."/>
            <person name="Kohler A."/>
            <person name="Grigoriev I.V."/>
            <person name="Martin F.M."/>
            <person name="Hacquard S."/>
        </authorList>
    </citation>
    <scope>NUCLEOTIDE SEQUENCE</scope>
    <source>
        <strain evidence="5">MPI-CAGE-AT-0147</strain>
    </source>
</reference>
<evidence type="ECO:0000256" key="3">
    <source>
        <dbReference type="ARBA" id="ARBA00023242"/>
    </source>
</evidence>
<dbReference type="AlphaFoldDB" id="A0A9P9EPP9"/>
<comment type="caution">
    <text evidence="5">The sequence shown here is derived from an EMBL/GenBank/DDBJ whole genome shotgun (WGS) entry which is preliminary data.</text>
</comment>
<evidence type="ECO:0000313" key="5">
    <source>
        <dbReference type="EMBL" id="KAH7140937.1"/>
    </source>
</evidence>
<dbReference type="SMART" id="SM00066">
    <property type="entry name" value="GAL4"/>
    <property type="match status" value="1"/>
</dbReference>
<dbReference type="PROSITE" id="PS00463">
    <property type="entry name" value="ZN2_CY6_FUNGAL_1"/>
    <property type="match status" value="1"/>
</dbReference>
<name>A0A9P9EPP9_9HYPO</name>
<dbReference type="PROSITE" id="PS50048">
    <property type="entry name" value="ZN2_CY6_FUNGAL_2"/>
    <property type="match status" value="1"/>
</dbReference>
<dbReference type="Pfam" id="PF00172">
    <property type="entry name" value="Zn_clus"/>
    <property type="match status" value="1"/>
</dbReference>
<dbReference type="InterPro" id="IPR007219">
    <property type="entry name" value="XnlR_reg_dom"/>
</dbReference>
<dbReference type="InterPro" id="IPR050613">
    <property type="entry name" value="Sec_Metabolite_Reg"/>
</dbReference>
<dbReference type="OrthoDB" id="4898680at2759"/>
<evidence type="ECO:0000313" key="6">
    <source>
        <dbReference type="Proteomes" id="UP000738349"/>
    </source>
</evidence>
<proteinExistence type="predicted"/>
<keyword evidence="6" id="KW-1185">Reference proteome</keyword>
<dbReference type="GO" id="GO:0005634">
    <property type="term" value="C:nucleus"/>
    <property type="evidence" value="ECO:0007669"/>
    <property type="project" value="UniProtKB-SubCell"/>
</dbReference>
<dbReference type="GO" id="GO:0003677">
    <property type="term" value="F:DNA binding"/>
    <property type="evidence" value="ECO:0007669"/>
    <property type="project" value="InterPro"/>
</dbReference>
<protein>
    <recommendedName>
        <fullName evidence="4">Zn(2)-C6 fungal-type domain-containing protein</fullName>
    </recommendedName>
</protein>
<dbReference type="InterPro" id="IPR036864">
    <property type="entry name" value="Zn2-C6_fun-type_DNA-bd_sf"/>
</dbReference>
<comment type="subcellular location">
    <subcellularLocation>
        <location evidence="1">Nucleus</location>
    </subcellularLocation>
</comment>
<dbReference type="GO" id="GO:0000981">
    <property type="term" value="F:DNA-binding transcription factor activity, RNA polymerase II-specific"/>
    <property type="evidence" value="ECO:0007669"/>
    <property type="project" value="InterPro"/>
</dbReference>
<keyword evidence="3" id="KW-0539">Nucleus</keyword>
<dbReference type="Proteomes" id="UP000738349">
    <property type="component" value="Unassembled WGS sequence"/>
</dbReference>
<dbReference type="CDD" id="cd12148">
    <property type="entry name" value="fungal_TF_MHR"/>
    <property type="match status" value="1"/>
</dbReference>
<dbReference type="SUPFAM" id="SSF57701">
    <property type="entry name" value="Zn2/Cys6 DNA-binding domain"/>
    <property type="match status" value="1"/>
</dbReference>
<accession>A0A9P9EPP9</accession>
<dbReference type="InterPro" id="IPR001138">
    <property type="entry name" value="Zn2Cys6_DnaBD"/>
</dbReference>
<organism evidence="5 6">
    <name type="scientific">Dactylonectria macrodidyma</name>
    <dbReference type="NCBI Taxonomy" id="307937"/>
    <lineage>
        <taxon>Eukaryota</taxon>
        <taxon>Fungi</taxon>
        <taxon>Dikarya</taxon>
        <taxon>Ascomycota</taxon>
        <taxon>Pezizomycotina</taxon>
        <taxon>Sordariomycetes</taxon>
        <taxon>Hypocreomycetidae</taxon>
        <taxon>Hypocreales</taxon>
        <taxon>Nectriaceae</taxon>
        <taxon>Dactylonectria</taxon>
    </lineage>
</organism>
<evidence type="ECO:0000256" key="2">
    <source>
        <dbReference type="ARBA" id="ARBA00022723"/>
    </source>
</evidence>
<evidence type="ECO:0000256" key="1">
    <source>
        <dbReference type="ARBA" id="ARBA00004123"/>
    </source>
</evidence>
<keyword evidence="2" id="KW-0479">Metal-binding</keyword>
<dbReference type="PANTHER" id="PTHR31001:SF40">
    <property type="entry name" value="ZN(II)2CYS6 TRANSCRIPTION FACTOR (EUROFUNG)"/>
    <property type="match status" value="1"/>
</dbReference>
<dbReference type="CDD" id="cd00067">
    <property type="entry name" value="GAL4"/>
    <property type="match status" value="1"/>
</dbReference>
<feature type="domain" description="Zn(2)-C6 fungal-type" evidence="4">
    <location>
        <begin position="18"/>
        <end position="50"/>
    </location>
</feature>
<sequence>MNRAPSSPPRRANGRPQACDPCRARKVACDHRQPVCNRCRKKGQDRACIYSASAPRLKTARQSPSQTLSEPIISTEPALPAEAIGTTLPSPPSGPGYLGFTSHSAVFEETRYSLSLLRVPDTGQDYGQGSKSKSRQNIHFRDLSPPMREACLYVLQHLPSQSNELMVFHDDPMESEGWCHVAVSRIIHSLQEIFSHQRPLTESELELVEEQMCNNSTRPLRDIHTSPKEWMDQFCGSNLRWESIGLLWPYLERISDCLDALQTRHLTWIPGKRSPDKALACLGYCIEISRYFNEGNYLLLELCRRKAILESIIIGDASLQCWNSHGISSSMMTFLGLHVQQAVKPYKPSLCSENKRRIFAEIFNGDKFGVSFTGRPPLVNRRYCSTPLPLDLRDEDLIADEPTLMAAVNALDGRGWNTKGELYPTTLVRGRYLIATILDELIDVALDTTTIVTLDQLQNIKARHLKTMSEFPASLAYDPENMFDSRLDSRAIYTRVLIHLAHLQNLFFVERLLLRHGAADEGNLLLTSFEMVVITLVFWTHKDQFANMRRNFEWLVMAYAAPAGGILCLELLRPSFHGTHPKDSRVSRSAIIQQLSLLVGFLDWVRPPAPNADLCADCKTIIQRVLDHHLNSGTDTGGALQSLNWDVGSAPDFNFELLDTFDWIRADWQ</sequence>
<dbReference type="GO" id="GO:0006351">
    <property type="term" value="P:DNA-templated transcription"/>
    <property type="evidence" value="ECO:0007669"/>
    <property type="project" value="InterPro"/>
</dbReference>
<dbReference type="Gene3D" id="4.10.240.10">
    <property type="entry name" value="Zn(2)-C6 fungal-type DNA-binding domain"/>
    <property type="match status" value="1"/>
</dbReference>
<dbReference type="Pfam" id="PF04082">
    <property type="entry name" value="Fungal_trans"/>
    <property type="match status" value="1"/>
</dbReference>
<dbReference type="GO" id="GO:0008270">
    <property type="term" value="F:zinc ion binding"/>
    <property type="evidence" value="ECO:0007669"/>
    <property type="project" value="InterPro"/>
</dbReference>
<evidence type="ECO:0000259" key="4">
    <source>
        <dbReference type="PROSITE" id="PS50048"/>
    </source>
</evidence>
<gene>
    <name evidence="5" type="ORF">EDB81DRAFT_692488</name>
</gene>
<dbReference type="SMART" id="SM00906">
    <property type="entry name" value="Fungal_trans"/>
    <property type="match status" value="1"/>
</dbReference>
<dbReference type="EMBL" id="JAGMUV010000011">
    <property type="protein sequence ID" value="KAH7140937.1"/>
    <property type="molecule type" value="Genomic_DNA"/>
</dbReference>